<dbReference type="AlphaFoldDB" id="A0AAP5I5Q1"/>
<dbReference type="Proteomes" id="UP000667802">
    <property type="component" value="Unassembled WGS sequence"/>
</dbReference>
<protein>
    <submittedName>
        <fullName evidence="2">SMI1/KNR4 family protein</fullName>
    </submittedName>
</protein>
<reference evidence="3" key="1">
    <citation type="journal article" date="2021" name="Science">
        <title>Hunting the eagle killer: A cyanobacterial neurotoxin causes vacuolar myelinopathy.</title>
        <authorList>
            <person name="Breinlinger S."/>
            <person name="Phillips T.J."/>
            <person name="Haram B.N."/>
            <person name="Mares J."/>
            <person name="Martinez Yerena J.A."/>
            <person name="Hrouzek P."/>
            <person name="Sobotka R."/>
            <person name="Henderson W.M."/>
            <person name="Schmieder P."/>
            <person name="Williams S.M."/>
            <person name="Lauderdale J.D."/>
            <person name="Wilde H.D."/>
            <person name="Gerrin W."/>
            <person name="Kust A."/>
            <person name="Washington J.W."/>
            <person name="Wagner C."/>
            <person name="Geier B."/>
            <person name="Liebeke M."/>
            <person name="Enke H."/>
            <person name="Niedermeyer T.H.J."/>
            <person name="Wilde S.B."/>
        </authorList>
    </citation>
    <scope>NUCLEOTIDE SEQUENCE [LARGE SCALE GENOMIC DNA]</scope>
    <source>
        <strain evidence="3">Thurmond2011</strain>
    </source>
</reference>
<dbReference type="SUPFAM" id="SSF160631">
    <property type="entry name" value="SMI1/KNR4-like"/>
    <property type="match status" value="1"/>
</dbReference>
<dbReference type="InterPro" id="IPR018958">
    <property type="entry name" value="Knr4/Smi1-like_dom"/>
</dbReference>
<keyword evidence="3" id="KW-1185">Reference proteome</keyword>
<evidence type="ECO:0000259" key="1">
    <source>
        <dbReference type="SMART" id="SM00860"/>
    </source>
</evidence>
<organism evidence="2 3">
    <name type="scientific">Aetokthonos hydrillicola Thurmond2011</name>
    <dbReference type="NCBI Taxonomy" id="2712845"/>
    <lineage>
        <taxon>Bacteria</taxon>
        <taxon>Bacillati</taxon>
        <taxon>Cyanobacteriota</taxon>
        <taxon>Cyanophyceae</taxon>
        <taxon>Nostocales</taxon>
        <taxon>Hapalosiphonaceae</taxon>
        <taxon>Aetokthonos</taxon>
    </lineage>
</organism>
<feature type="domain" description="Knr4/Smi1-like" evidence="1">
    <location>
        <begin position="26"/>
        <end position="161"/>
    </location>
</feature>
<evidence type="ECO:0000313" key="2">
    <source>
        <dbReference type="EMBL" id="MDR9895214.1"/>
    </source>
</evidence>
<dbReference type="SMART" id="SM00860">
    <property type="entry name" value="SMI1_KNR4"/>
    <property type="match status" value="1"/>
</dbReference>
<dbReference type="Gene3D" id="3.40.1580.10">
    <property type="entry name" value="SMI1/KNR4-like"/>
    <property type="match status" value="1"/>
</dbReference>
<name>A0AAP5I5Q1_9CYAN</name>
<gene>
    <name evidence="2" type="ORF">G7B40_011640</name>
</gene>
<evidence type="ECO:0000313" key="3">
    <source>
        <dbReference type="Proteomes" id="UP000667802"/>
    </source>
</evidence>
<dbReference type="Pfam" id="PF09346">
    <property type="entry name" value="SMI1_KNR4"/>
    <property type="match status" value="1"/>
</dbReference>
<dbReference type="EMBL" id="JAALHA020000004">
    <property type="protein sequence ID" value="MDR9895214.1"/>
    <property type="molecule type" value="Genomic_DNA"/>
</dbReference>
<proteinExistence type="predicted"/>
<dbReference type="InterPro" id="IPR037883">
    <property type="entry name" value="Knr4/Smi1-like_sf"/>
</dbReference>
<comment type="caution">
    <text evidence="2">The sequence shown here is derived from an EMBL/GenBank/DDBJ whole genome shotgun (WGS) entry which is preliminary data.</text>
</comment>
<sequence>MQTLWQRIDAQLVRHEQTKCVTPPRVASDEEIFEVEQLLGVKLPDELKLFYQKFSHDWAWRLGRWIIQPLPDLGILTDTMSEKIVYDNLFVDDEQYWNPKWIDFAEDLEGKKFMCLNLDREDDAEELAERIFFDVGEVFEFDIEEGCVLRKGVSFLDWLENLLSELEAQAQTFEMQTKE</sequence>
<accession>A0AAP5I5Q1</accession>